<evidence type="ECO:0008006" key="4">
    <source>
        <dbReference type="Google" id="ProtNLM"/>
    </source>
</evidence>
<dbReference type="Proteomes" id="UP000236047">
    <property type="component" value="Unassembled WGS sequence"/>
</dbReference>
<dbReference type="SUPFAM" id="SSF52540">
    <property type="entry name" value="P-loop containing nucleoside triphosphate hydrolases"/>
    <property type="match status" value="1"/>
</dbReference>
<dbReference type="Gene3D" id="3.40.50.300">
    <property type="entry name" value="P-loop containing nucleotide triphosphate hydrolases"/>
    <property type="match status" value="1"/>
</dbReference>
<dbReference type="EMBL" id="LJSN01000001">
    <property type="protein sequence ID" value="PNE43429.1"/>
    <property type="molecule type" value="Genomic_DNA"/>
</dbReference>
<dbReference type="RefSeq" id="WP_102922328.1">
    <property type="nucleotide sequence ID" value="NZ_LJSN01000001.1"/>
</dbReference>
<evidence type="ECO:0000313" key="2">
    <source>
        <dbReference type="EMBL" id="PNE43429.1"/>
    </source>
</evidence>
<protein>
    <recommendedName>
        <fullName evidence="4">ATP/GTP-binding protein</fullName>
    </recommendedName>
</protein>
<feature type="region of interest" description="Disordered" evidence="1">
    <location>
        <begin position="228"/>
        <end position="248"/>
    </location>
</feature>
<dbReference type="PIRSF" id="PIRSF015040">
    <property type="entry name" value="ATPase_SAG2001_prd"/>
    <property type="match status" value="1"/>
</dbReference>
<organism evidence="2 3">
    <name type="scientific">Streptomyces noursei</name>
    <name type="common">Streptomyces albulus</name>
    <dbReference type="NCBI Taxonomy" id="1971"/>
    <lineage>
        <taxon>Bacteria</taxon>
        <taxon>Bacillati</taxon>
        <taxon>Actinomycetota</taxon>
        <taxon>Actinomycetes</taxon>
        <taxon>Kitasatosporales</taxon>
        <taxon>Streptomycetaceae</taxon>
        <taxon>Streptomyces</taxon>
    </lineage>
</organism>
<comment type="caution">
    <text evidence="2">The sequence shown here is derived from an EMBL/GenBank/DDBJ whole genome shotgun (WGS) entry which is preliminary data.</text>
</comment>
<gene>
    <name evidence="2" type="ORF">AOB60_00365</name>
</gene>
<dbReference type="InterPro" id="IPR027417">
    <property type="entry name" value="P-loop_NTPase"/>
</dbReference>
<feature type="region of interest" description="Disordered" evidence="1">
    <location>
        <begin position="841"/>
        <end position="867"/>
    </location>
</feature>
<dbReference type="InterPro" id="IPR016628">
    <property type="entry name" value="ATPase_SAG2001_prd"/>
</dbReference>
<accession>A0A2N8PR19</accession>
<dbReference type="Pfam" id="PF12846">
    <property type="entry name" value="AAA_10"/>
    <property type="match status" value="1"/>
</dbReference>
<reference evidence="3" key="1">
    <citation type="submission" date="2015-09" db="EMBL/GenBank/DDBJ databases">
        <authorList>
            <person name="Graham D.E."/>
            <person name="Mahan K.M."/>
            <person name="Klingeman D.M."/>
            <person name="Fida T."/>
            <person name="Giannone R.J."/>
            <person name="Hettich R.L."/>
            <person name="Parry R.J."/>
            <person name="Spain J.C."/>
        </authorList>
    </citation>
    <scope>NUCLEOTIDE SEQUENCE [LARGE SCALE GENOMIC DNA]</scope>
    <source>
        <strain evidence="3">JCM 4701</strain>
    </source>
</reference>
<evidence type="ECO:0000313" key="3">
    <source>
        <dbReference type="Proteomes" id="UP000236047"/>
    </source>
</evidence>
<name>A0A2N8PR19_STRNR</name>
<proteinExistence type="predicted"/>
<keyword evidence="3" id="KW-1185">Reference proteome</keyword>
<evidence type="ECO:0000256" key="1">
    <source>
        <dbReference type="SAM" id="MobiDB-lite"/>
    </source>
</evidence>
<dbReference type="AlphaFoldDB" id="A0A2N8PR19"/>
<sequence length="867" mass="93197">MRLAMRHIAGNVVWSATGEVWAVWRLSPQGGQYASARERAQNSGRLASLLRALPRAARLYNLCAQTDPGEIAARMISDVSLEDCPHWAEVTRAQLDLLDGVEMHERTLWLAAPLSATGWRAEVRATFGAAWAEVGAVLGMRPTAVSEEEVVGYVQQARRLANEFEAFVELRPARPAEIVWMHQHAVHRGQQEPLLLEASGHQGFGGQIADGVLRSPSYADLGQVRLQEGGQLDKAPGEPDGRARSRRAKGKASLLKRAWLEVESASGTGYQAHLALEEMPRAVDEVDADILAQLEALPWPVDVAVDMSLVPAEKVSLEVAKRRRELLDQIEQRTAQRAVGLPDEMHDAIDDLDDEAAQAAASQLEVEVRFVTALTVWGPTPSVCRERAQSLQKRLGGANYRVVAPLGAQVDLFVMGLPAGASVAKLREFTQYQLSGDFALNGALSVDEFGDRGGQMVGISLDVGTVRPVLWDVADAPRQDASASLGVAGELGGGKSVLLKVIASGVVDRGGRIIVIDRTPVREWAHFAKRAAPGRCEIVDMARAEVSLDPLRLFDRDTGIRYARSYLSLQLGIGPMTTQGALLKKAVVAAADSEQPCMARVVVELETMARGEGAATRDAATLAALLQVVRDEPLAAAVFDPALPVLTLDEGSCDAVVVTTAGLTLPPREAVMNPELLRIQPTEALIGRAVLYLVAALARETAFAVDRFCQVIVDECYWLTMSAEGSALVHEVVSDGRKHYAGIGLGAHDVRELGSEMIRGLLAYLVIARTTDRTLAGHALTALGLPSDDAQLLEKVMTLSPMGNRERAGEMLGRDARQRVGHFQVLVPEVHRIQAGIFTTPGKAPVPGDSAEDEEAVAGARSPVGAR</sequence>